<dbReference type="Proteomes" id="UP000050741">
    <property type="component" value="Unassembled WGS sequence"/>
</dbReference>
<evidence type="ECO:0000256" key="2">
    <source>
        <dbReference type="ARBA" id="ARBA00022723"/>
    </source>
</evidence>
<accession>A0A183BX49</accession>
<dbReference type="PANTHER" id="PTHR46481:SF10">
    <property type="entry name" value="ZINC FINGER BED DOMAIN-CONTAINING PROTEIN 39"/>
    <property type="match status" value="1"/>
</dbReference>
<dbReference type="GO" id="GO:0008270">
    <property type="term" value="F:zinc ion binding"/>
    <property type="evidence" value="ECO:0007669"/>
    <property type="project" value="UniProtKB-KW"/>
</dbReference>
<reference evidence="7" key="2">
    <citation type="submission" date="2016-06" db="UniProtKB">
        <authorList>
            <consortium name="WormBaseParasite"/>
        </authorList>
    </citation>
    <scope>IDENTIFICATION</scope>
</reference>
<dbReference type="WBParaSite" id="GPLIN_000518800">
    <property type="protein sequence ID" value="GPLIN_000518800"/>
    <property type="gene ID" value="GPLIN_000518800"/>
</dbReference>
<dbReference type="AlphaFoldDB" id="A0A183BX49"/>
<proteinExistence type="predicted"/>
<evidence type="ECO:0000256" key="5">
    <source>
        <dbReference type="ARBA" id="ARBA00023242"/>
    </source>
</evidence>
<name>A0A183BX49_GLOPA</name>
<dbReference type="InterPro" id="IPR052035">
    <property type="entry name" value="ZnF_BED_domain_contain"/>
</dbReference>
<keyword evidence="3" id="KW-0863">Zinc-finger</keyword>
<protein>
    <submittedName>
        <fullName evidence="7">NR LBD domain-containing protein</fullName>
    </submittedName>
</protein>
<keyword evidence="2" id="KW-0479">Metal-binding</keyword>
<evidence type="ECO:0000256" key="1">
    <source>
        <dbReference type="ARBA" id="ARBA00004123"/>
    </source>
</evidence>
<keyword evidence="5" id="KW-0539">Nucleus</keyword>
<reference evidence="6" key="1">
    <citation type="submission" date="2014-05" db="EMBL/GenBank/DDBJ databases">
        <title>The genome and life-stage specific transcriptomes of Globodera pallida elucidate key aspects of plant parasitism by a cyst nematode.</title>
        <authorList>
            <person name="Cotton J.A."/>
            <person name="Lilley C.J."/>
            <person name="Jones L.M."/>
            <person name="Kikuchi T."/>
            <person name="Reid A.J."/>
            <person name="Thorpe P."/>
            <person name="Tsai I.J."/>
            <person name="Beasley H."/>
            <person name="Blok V."/>
            <person name="Cock P.J.A."/>
            <person name="Van den Akker S.E."/>
            <person name="Holroyd N."/>
            <person name="Hunt M."/>
            <person name="Mantelin S."/>
            <person name="Naghra H."/>
            <person name="Pain A."/>
            <person name="Palomares-Rius J.E."/>
            <person name="Zarowiecki M."/>
            <person name="Berriman M."/>
            <person name="Jones J.T."/>
            <person name="Urwin P.E."/>
        </authorList>
    </citation>
    <scope>NUCLEOTIDE SEQUENCE [LARGE SCALE GENOMIC DNA]</scope>
    <source>
        <strain evidence="6">Lindley</strain>
    </source>
</reference>
<dbReference type="PANTHER" id="PTHR46481">
    <property type="entry name" value="ZINC FINGER BED DOMAIN-CONTAINING PROTEIN 4"/>
    <property type="match status" value="1"/>
</dbReference>
<evidence type="ECO:0000313" key="6">
    <source>
        <dbReference type="Proteomes" id="UP000050741"/>
    </source>
</evidence>
<organism evidence="6 7">
    <name type="scientific">Globodera pallida</name>
    <name type="common">Potato cyst nematode worm</name>
    <name type="synonym">Heterodera pallida</name>
    <dbReference type="NCBI Taxonomy" id="36090"/>
    <lineage>
        <taxon>Eukaryota</taxon>
        <taxon>Metazoa</taxon>
        <taxon>Ecdysozoa</taxon>
        <taxon>Nematoda</taxon>
        <taxon>Chromadorea</taxon>
        <taxon>Rhabditida</taxon>
        <taxon>Tylenchina</taxon>
        <taxon>Tylenchomorpha</taxon>
        <taxon>Tylenchoidea</taxon>
        <taxon>Heteroderidae</taxon>
        <taxon>Heteroderinae</taxon>
        <taxon>Globodera</taxon>
    </lineage>
</organism>
<keyword evidence="6" id="KW-1185">Reference proteome</keyword>
<keyword evidence="4" id="KW-0862">Zinc</keyword>
<comment type="subcellular location">
    <subcellularLocation>
        <location evidence="1">Nucleus</location>
    </subcellularLocation>
</comment>
<sequence length="245" mass="28787">MYTSLFYHRHLERTERLLHFPHSSRYFELLEQNCGAHQLNLCVDKTLKLPRMKSILEKCRRTISHFNHSNLAKERLDDAQTQEGTPKHALIQDVPTRWNSSYLMGERLIEQRRALELYVFKIFQLCERDSSIAVQIAIANILLGELTEKNYPIIEEEQRKLISEIRERFSNLESKRIYAVAHYLDPRFKDQFVPNRLEFVSKIHSWIKSDILLPTNSGETLIDVANIDEERPPSPKKKCGHESTG</sequence>
<dbReference type="GO" id="GO:0005634">
    <property type="term" value="C:nucleus"/>
    <property type="evidence" value="ECO:0007669"/>
    <property type="project" value="UniProtKB-SubCell"/>
</dbReference>
<evidence type="ECO:0000256" key="4">
    <source>
        <dbReference type="ARBA" id="ARBA00022833"/>
    </source>
</evidence>
<dbReference type="InterPro" id="IPR012337">
    <property type="entry name" value="RNaseH-like_sf"/>
</dbReference>
<evidence type="ECO:0000313" key="7">
    <source>
        <dbReference type="WBParaSite" id="GPLIN_000518800"/>
    </source>
</evidence>
<dbReference type="SUPFAM" id="SSF53098">
    <property type="entry name" value="Ribonuclease H-like"/>
    <property type="match status" value="1"/>
</dbReference>
<evidence type="ECO:0000256" key="3">
    <source>
        <dbReference type="ARBA" id="ARBA00022771"/>
    </source>
</evidence>